<evidence type="ECO:0000313" key="3">
    <source>
        <dbReference type="Proteomes" id="UP001151760"/>
    </source>
</evidence>
<feature type="compositionally biased region" description="Basic and acidic residues" evidence="1">
    <location>
        <begin position="83"/>
        <end position="110"/>
    </location>
</feature>
<dbReference type="Proteomes" id="UP001151760">
    <property type="component" value="Unassembled WGS sequence"/>
</dbReference>
<feature type="region of interest" description="Disordered" evidence="1">
    <location>
        <begin position="72"/>
        <end position="110"/>
    </location>
</feature>
<feature type="compositionally biased region" description="Polar residues" evidence="1">
    <location>
        <begin position="37"/>
        <end position="46"/>
    </location>
</feature>
<evidence type="ECO:0000313" key="2">
    <source>
        <dbReference type="EMBL" id="GJT98266.1"/>
    </source>
</evidence>
<name>A0ABQ5IDP5_9ASTR</name>
<accession>A0ABQ5IDP5</accession>
<protein>
    <submittedName>
        <fullName evidence="2">Uncharacterized protein</fullName>
    </submittedName>
</protein>
<evidence type="ECO:0000256" key="1">
    <source>
        <dbReference type="SAM" id="MobiDB-lite"/>
    </source>
</evidence>
<dbReference type="EMBL" id="BQNB010020659">
    <property type="protein sequence ID" value="GJT98266.1"/>
    <property type="molecule type" value="Genomic_DNA"/>
</dbReference>
<gene>
    <name evidence="2" type="ORF">Tco_1093784</name>
</gene>
<comment type="caution">
    <text evidence="2">The sequence shown here is derived from an EMBL/GenBank/DDBJ whole genome shotgun (WGS) entry which is preliminary data.</text>
</comment>
<reference evidence="2" key="2">
    <citation type="submission" date="2022-01" db="EMBL/GenBank/DDBJ databases">
        <authorList>
            <person name="Yamashiro T."/>
            <person name="Shiraishi A."/>
            <person name="Satake H."/>
            <person name="Nakayama K."/>
        </authorList>
    </citation>
    <scope>NUCLEOTIDE SEQUENCE</scope>
</reference>
<feature type="region of interest" description="Disordered" evidence="1">
    <location>
        <begin position="29"/>
        <end position="56"/>
    </location>
</feature>
<keyword evidence="3" id="KW-1185">Reference proteome</keyword>
<proteinExistence type="predicted"/>
<sequence length="110" mass="12060">MTRNKSYLLDYEEIDGGFVAFGGNSKGGKITGKDVARNQTNSNAGTKESIDAGQARKKTIPSHEYILLPLWTPDSPISSSLKSLDDKVADDVEKKSTEEPAKEDEKDDRI</sequence>
<reference evidence="2" key="1">
    <citation type="journal article" date="2022" name="Int. J. Mol. Sci.">
        <title>Draft Genome of Tanacetum Coccineum: Genomic Comparison of Closely Related Tanacetum-Family Plants.</title>
        <authorList>
            <person name="Yamashiro T."/>
            <person name="Shiraishi A."/>
            <person name="Nakayama K."/>
            <person name="Satake H."/>
        </authorList>
    </citation>
    <scope>NUCLEOTIDE SEQUENCE</scope>
</reference>
<organism evidence="2 3">
    <name type="scientific">Tanacetum coccineum</name>
    <dbReference type="NCBI Taxonomy" id="301880"/>
    <lineage>
        <taxon>Eukaryota</taxon>
        <taxon>Viridiplantae</taxon>
        <taxon>Streptophyta</taxon>
        <taxon>Embryophyta</taxon>
        <taxon>Tracheophyta</taxon>
        <taxon>Spermatophyta</taxon>
        <taxon>Magnoliopsida</taxon>
        <taxon>eudicotyledons</taxon>
        <taxon>Gunneridae</taxon>
        <taxon>Pentapetalae</taxon>
        <taxon>asterids</taxon>
        <taxon>campanulids</taxon>
        <taxon>Asterales</taxon>
        <taxon>Asteraceae</taxon>
        <taxon>Asteroideae</taxon>
        <taxon>Anthemideae</taxon>
        <taxon>Anthemidinae</taxon>
        <taxon>Tanacetum</taxon>
    </lineage>
</organism>